<dbReference type="HOGENOM" id="CLU_1229786_0_0_1"/>
<proteinExistence type="predicted"/>
<organism evidence="1 2">
    <name type="scientific">Pseudozyma antarctica</name>
    <name type="common">Yeast</name>
    <name type="synonym">Candida antarctica</name>
    <dbReference type="NCBI Taxonomy" id="84753"/>
    <lineage>
        <taxon>Eukaryota</taxon>
        <taxon>Fungi</taxon>
        <taxon>Dikarya</taxon>
        <taxon>Basidiomycota</taxon>
        <taxon>Ustilaginomycotina</taxon>
        <taxon>Ustilaginomycetes</taxon>
        <taxon>Ustilaginales</taxon>
        <taxon>Ustilaginaceae</taxon>
        <taxon>Moesziomyces</taxon>
    </lineage>
</organism>
<dbReference type="AlphaFoldDB" id="A0A081CCC2"/>
<evidence type="ECO:0000313" key="2">
    <source>
        <dbReference type="Proteomes" id="UP000053758"/>
    </source>
</evidence>
<evidence type="ECO:0000313" key="1">
    <source>
        <dbReference type="EMBL" id="GAK64318.1"/>
    </source>
</evidence>
<protein>
    <submittedName>
        <fullName evidence="1">Uncharacterized protein</fullName>
    </submittedName>
</protein>
<reference evidence="2" key="1">
    <citation type="journal article" date="2014" name="Genome Announc.">
        <title>Draft Genome Sequence of the Yeast Pseudozyma antarctica Type Strain JCM10317, a Producer of the Glycolipid Biosurfactants, Mannosylerythritol Lipids.</title>
        <authorList>
            <person name="Saika A."/>
            <person name="Koike H."/>
            <person name="Hori T."/>
            <person name="Fukuoka T."/>
            <person name="Sato S."/>
            <person name="Habe H."/>
            <person name="Kitamoto D."/>
            <person name="Morita T."/>
        </authorList>
    </citation>
    <scope>NUCLEOTIDE SEQUENCE [LARGE SCALE GENOMIC DNA]</scope>
    <source>
        <strain evidence="2">JCM 10317</strain>
    </source>
</reference>
<keyword evidence="2" id="KW-1185">Reference proteome</keyword>
<accession>A0A081CCC2</accession>
<gene>
    <name evidence="1" type="ORF">PAN0_005c2530</name>
</gene>
<dbReference type="EMBL" id="DF830072">
    <property type="protein sequence ID" value="GAK64318.1"/>
    <property type="molecule type" value="Genomic_DNA"/>
</dbReference>
<dbReference type="RefSeq" id="XP_014657258.1">
    <property type="nucleotide sequence ID" value="XM_014801772.1"/>
</dbReference>
<dbReference type="Proteomes" id="UP000053758">
    <property type="component" value="Unassembled WGS sequence"/>
</dbReference>
<dbReference type="GeneID" id="26303332"/>
<sequence length="225" mass="24290">MLALAPMTNGQCTLASQAACGFGSTELADYCICARSRVDVRGSVWHALPTRADHCARRAYSLDPFATFAAASIDYAFPDEEKAACKWMNVFFHHAFHAFISSNPSAKLKSSFPRALPLATSASLFSEASRRSTFAWLETSLFRARSPHFSPIASRKQIRRIRGQGSASSQSSLPDTHTPPSRCGIVFDQGRRSATKPAGSTPFGHITVSSSMVTHAPRLGSMASS</sequence>
<name>A0A081CCC2_PSEA2</name>